<dbReference type="GO" id="GO:0004497">
    <property type="term" value="F:monooxygenase activity"/>
    <property type="evidence" value="ECO:0007669"/>
    <property type="project" value="UniProtKB-KW"/>
</dbReference>
<keyword evidence="11" id="KW-0472">Membrane</keyword>
<keyword evidence="7 9" id="KW-0503">Monooxygenase</keyword>
<dbReference type="InterPro" id="IPR050121">
    <property type="entry name" value="Cytochrome_P450_monoxygenase"/>
</dbReference>
<keyword evidence="6 8" id="KW-0408">Iron</keyword>
<evidence type="ECO:0000313" key="12">
    <source>
        <dbReference type="EMBL" id="KXH34142.1"/>
    </source>
</evidence>
<sequence length="508" mass="57443">MPQSFSLSEARWSLILVLLVAALCSLLAYFIGYAIYQLYLNPLREFPGPKLWSISSIPYVREFIAGTCHLKILQLHQKYGPIVRVGPNHLSINHPDGMAELRGHRKSYTGENGKDPVNALPNRDNIIGSDRGDHSRFRRALAHGFSAQSMLAQQPIIKGYVNTLFEKLREASRGGEQTVDVEKWFNFTTFDVIGDLAFGEPFGCLEDSTYHPWVDLIFKSIKNMAMLTSFRRLPWLKSLLMLTLPRELMGKYAQNRELSREKLRKRLELGKSRPDFVDAMIRKSESAGQVSAASYVVRGDDLQRHGPHHRRLRNDGHAADCGNVLPRNQPTRVSQAQRRGPVGVHNGGRDRYAQRAKPVVPPGRLGREPANVPPVPGPSPRAIGEGGDTILGEFIPQGTVVDVWHWSLYHNPDHFAMPEEFIPERFLGDPRFANDAKQALQPFSIGPRNCIGKNLAYAEMRLILARLIWNFDIHPAVETANWYAETKVYILWEKGGLDVYLTPRFLKS</sequence>
<dbReference type="PROSITE" id="PS00086">
    <property type="entry name" value="CYTOCHROME_P450"/>
    <property type="match status" value="1"/>
</dbReference>
<evidence type="ECO:0000256" key="10">
    <source>
        <dbReference type="SAM" id="MobiDB-lite"/>
    </source>
</evidence>
<evidence type="ECO:0000256" key="4">
    <source>
        <dbReference type="ARBA" id="ARBA00022723"/>
    </source>
</evidence>
<feature type="transmembrane region" description="Helical" evidence="11">
    <location>
        <begin position="12"/>
        <end position="36"/>
    </location>
</feature>
<evidence type="ECO:0000256" key="5">
    <source>
        <dbReference type="ARBA" id="ARBA00023002"/>
    </source>
</evidence>
<keyword evidence="5 9" id="KW-0560">Oxidoreductase</keyword>
<dbReference type="PANTHER" id="PTHR24305">
    <property type="entry name" value="CYTOCHROME P450"/>
    <property type="match status" value="1"/>
</dbReference>
<evidence type="ECO:0000256" key="7">
    <source>
        <dbReference type="ARBA" id="ARBA00023033"/>
    </source>
</evidence>
<evidence type="ECO:0000256" key="1">
    <source>
        <dbReference type="ARBA" id="ARBA00001971"/>
    </source>
</evidence>
<dbReference type="SUPFAM" id="SSF48264">
    <property type="entry name" value="Cytochrome P450"/>
    <property type="match status" value="1"/>
</dbReference>
<dbReference type="InterPro" id="IPR036396">
    <property type="entry name" value="Cyt_P450_sf"/>
</dbReference>
<dbReference type="GO" id="GO:0005506">
    <property type="term" value="F:iron ion binding"/>
    <property type="evidence" value="ECO:0007669"/>
    <property type="project" value="InterPro"/>
</dbReference>
<comment type="cofactor">
    <cofactor evidence="1 8">
        <name>heme</name>
        <dbReference type="ChEBI" id="CHEBI:30413"/>
    </cofactor>
</comment>
<keyword evidence="11" id="KW-0812">Transmembrane</keyword>
<evidence type="ECO:0000256" key="8">
    <source>
        <dbReference type="PIRSR" id="PIRSR602401-1"/>
    </source>
</evidence>
<organism evidence="12 13">
    <name type="scientific">Colletotrichum simmondsii</name>
    <dbReference type="NCBI Taxonomy" id="703756"/>
    <lineage>
        <taxon>Eukaryota</taxon>
        <taxon>Fungi</taxon>
        <taxon>Dikarya</taxon>
        <taxon>Ascomycota</taxon>
        <taxon>Pezizomycotina</taxon>
        <taxon>Sordariomycetes</taxon>
        <taxon>Hypocreomycetidae</taxon>
        <taxon>Glomerellales</taxon>
        <taxon>Glomerellaceae</taxon>
        <taxon>Colletotrichum</taxon>
        <taxon>Colletotrichum acutatum species complex</taxon>
    </lineage>
</organism>
<keyword evidence="11" id="KW-1133">Transmembrane helix</keyword>
<proteinExistence type="inferred from homology"/>
<name>A0A135SE01_9PEZI</name>
<evidence type="ECO:0000313" key="13">
    <source>
        <dbReference type="Proteomes" id="UP000070328"/>
    </source>
</evidence>
<dbReference type="CDD" id="cd11058">
    <property type="entry name" value="CYP60B-like"/>
    <property type="match status" value="1"/>
</dbReference>
<dbReference type="PANTHER" id="PTHR24305:SF230">
    <property type="entry name" value="P450, PUTATIVE (EUROFUNG)-RELATED"/>
    <property type="match status" value="1"/>
</dbReference>
<dbReference type="GO" id="GO:0016705">
    <property type="term" value="F:oxidoreductase activity, acting on paired donors, with incorporation or reduction of molecular oxygen"/>
    <property type="evidence" value="ECO:0007669"/>
    <property type="project" value="InterPro"/>
</dbReference>
<dbReference type="AlphaFoldDB" id="A0A135SE01"/>
<keyword evidence="13" id="KW-1185">Reference proteome</keyword>
<evidence type="ECO:0000256" key="11">
    <source>
        <dbReference type="SAM" id="Phobius"/>
    </source>
</evidence>
<feature type="binding site" description="axial binding residue" evidence="8">
    <location>
        <position position="450"/>
    </location>
    <ligand>
        <name>heme</name>
        <dbReference type="ChEBI" id="CHEBI:30413"/>
    </ligand>
    <ligandPart>
        <name>Fe</name>
        <dbReference type="ChEBI" id="CHEBI:18248"/>
    </ligandPart>
</feature>
<feature type="region of interest" description="Disordered" evidence="10">
    <location>
        <begin position="304"/>
        <end position="380"/>
    </location>
</feature>
<dbReference type="InterPro" id="IPR002401">
    <property type="entry name" value="Cyt_P450_E_grp-I"/>
</dbReference>
<protein>
    <submittedName>
        <fullName evidence="12">Cytochrome P450</fullName>
    </submittedName>
</protein>
<accession>A0A135SE01</accession>
<dbReference type="Pfam" id="PF00067">
    <property type="entry name" value="p450"/>
    <property type="match status" value="2"/>
</dbReference>
<reference evidence="12 13" key="1">
    <citation type="submission" date="2014-02" db="EMBL/GenBank/DDBJ databases">
        <title>The genome sequence of Colletotrichum simmondsii CBS122122.</title>
        <authorList>
            <person name="Baroncelli R."/>
            <person name="Thon M.R."/>
        </authorList>
    </citation>
    <scope>NUCLEOTIDE SEQUENCE [LARGE SCALE GENOMIC DNA]</scope>
    <source>
        <strain evidence="12 13">CBS122122</strain>
    </source>
</reference>
<dbReference type="GO" id="GO:0020037">
    <property type="term" value="F:heme binding"/>
    <property type="evidence" value="ECO:0007669"/>
    <property type="project" value="InterPro"/>
</dbReference>
<keyword evidence="4 8" id="KW-0479">Metal-binding</keyword>
<dbReference type="Proteomes" id="UP000070328">
    <property type="component" value="Unassembled WGS sequence"/>
</dbReference>
<comment type="caution">
    <text evidence="12">The sequence shown here is derived from an EMBL/GenBank/DDBJ whole genome shotgun (WGS) entry which is preliminary data.</text>
</comment>
<feature type="compositionally biased region" description="Polar residues" evidence="10">
    <location>
        <begin position="326"/>
        <end position="337"/>
    </location>
</feature>
<evidence type="ECO:0000256" key="6">
    <source>
        <dbReference type="ARBA" id="ARBA00023004"/>
    </source>
</evidence>
<evidence type="ECO:0000256" key="9">
    <source>
        <dbReference type="RuleBase" id="RU000461"/>
    </source>
</evidence>
<evidence type="ECO:0000256" key="2">
    <source>
        <dbReference type="ARBA" id="ARBA00010617"/>
    </source>
</evidence>
<dbReference type="InterPro" id="IPR017972">
    <property type="entry name" value="Cyt_P450_CS"/>
</dbReference>
<comment type="similarity">
    <text evidence="2 9">Belongs to the cytochrome P450 family.</text>
</comment>
<dbReference type="PRINTS" id="PR00463">
    <property type="entry name" value="EP450I"/>
</dbReference>
<keyword evidence="3 8" id="KW-0349">Heme</keyword>
<dbReference type="EMBL" id="JFBX01000591">
    <property type="protein sequence ID" value="KXH34142.1"/>
    <property type="molecule type" value="Genomic_DNA"/>
</dbReference>
<gene>
    <name evidence="12" type="ORF">CSIM01_07144</name>
</gene>
<dbReference type="InterPro" id="IPR001128">
    <property type="entry name" value="Cyt_P450"/>
</dbReference>
<dbReference type="Gene3D" id="1.10.630.10">
    <property type="entry name" value="Cytochrome P450"/>
    <property type="match status" value="2"/>
</dbReference>
<evidence type="ECO:0000256" key="3">
    <source>
        <dbReference type="ARBA" id="ARBA00022617"/>
    </source>
</evidence>
<dbReference type="OrthoDB" id="1470350at2759"/>